<accession>A0AC61MSS7</accession>
<dbReference type="Proteomes" id="UP000595814">
    <property type="component" value="Chromosome"/>
</dbReference>
<evidence type="ECO:0000313" key="2">
    <source>
        <dbReference type="Proteomes" id="UP000595814"/>
    </source>
</evidence>
<gene>
    <name evidence="1" type="primary">mraZ</name>
    <name evidence="1" type="ORF">JFY71_09415</name>
</gene>
<reference evidence="1 2" key="1">
    <citation type="journal article" date="2022" name="Int. J. Syst. Evol. Microbiol.">
        <title>Miniphocaeibacter halophilus sp. nov., an ammonium-tolerant acetate-producing bacterium isolated from a biogas system.</title>
        <authorList>
            <person name="Schnurer A."/>
            <person name="Singh A."/>
            <person name="Bi S."/>
            <person name="Qiao W."/>
            <person name="Westerholm M."/>
        </authorList>
    </citation>
    <scope>NUCLEOTIDE SEQUENCE [LARGE SCALE GENOMIC DNA]</scope>
    <source>
        <strain evidence="1 2">AMB_01</strain>
    </source>
</reference>
<name>A0AC61MSS7_9FIRM</name>
<evidence type="ECO:0000313" key="1">
    <source>
        <dbReference type="EMBL" id="QQK07504.1"/>
    </source>
</evidence>
<keyword evidence="2" id="KW-1185">Reference proteome</keyword>
<proteinExistence type="predicted"/>
<protein>
    <submittedName>
        <fullName evidence="1">Division/cell wall cluster transcriptional repressor MraZ</fullName>
    </submittedName>
</protein>
<organism evidence="1 2">
    <name type="scientific">Miniphocaeibacter halophilus</name>
    <dbReference type="NCBI Taxonomy" id="2931922"/>
    <lineage>
        <taxon>Bacteria</taxon>
        <taxon>Bacillati</taxon>
        <taxon>Bacillota</taxon>
        <taxon>Tissierellia</taxon>
        <taxon>Tissierellales</taxon>
        <taxon>Peptoniphilaceae</taxon>
        <taxon>Miniphocaeibacter</taxon>
    </lineage>
</organism>
<sequence length="143" mass="16658">MFIGEYQHNLDTKGRLTMPSKFRDELGEEFFITKGMDNCLFVFPEDEWVKMDEKINGLKLSRKETRGLARLFYAGAISVSLDKMGRVLLPQTLRKYAGLNKEAIIIGVSSRVEIWDKEAWETYNDDDNLNYDILTEKMTDIDF</sequence>
<dbReference type="EMBL" id="CP066744">
    <property type="protein sequence ID" value="QQK07504.1"/>
    <property type="molecule type" value="Genomic_DNA"/>
</dbReference>